<reference evidence="2 3" key="1">
    <citation type="submission" date="2019-11" db="EMBL/GenBank/DDBJ databases">
        <authorList>
            <person name="Jiang L.-Q."/>
        </authorList>
    </citation>
    <scope>NUCLEOTIDE SEQUENCE [LARGE SCALE GENOMIC DNA]</scope>
    <source>
        <strain evidence="2 3">YIM 132087</strain>
    </source>
</reference>
<dbReference type="PANTHER" id="PTHR42877:SF4">
    <property type="entry name" value="FAD_NAD(P)-BINDING DOMAIN-CONTAINING PROTEIN-RELATED"/>
    <property type="match status" value="1"/>
</dbReference>
<accession>A0A7K1FSE9</accession>
<evidence type="ECO:0000313" key="3">
    <source>
        <dbReference type="Proteomes" id="UP000460221"/>
    </source>
</evidence>
<keyword evidence="1" id="KW-0472">Membrane</keyword>
<proteinExistence type="predicted"/>
<name>A0A7K1FSE9_9ACTN</name>
<evidence type="ECO:0000313" key="2">
    <source>
        <dbReference type="EMBL" id="MTD16309.1"/>
    </source>
</evidence>
<evidence type="ECO:0000256" key="1">
    <source>
        <dbReference type="SAM" id="Phobius"/>
    </source>
</evidence>
<dbReference type="InterPro" id="IPR036188">
    <property type="entry name" value="FAD/NAD-bd_sf"/>
</dbReference>
<dbReference type="SUPFAM" id="SSF51905">
    <property type="entry name" value="FAD/NAD(P)-binding domain"/>
    <property type="match status" value="1"/>
</dbReference>
<keyword evidence="3" id="KW-1185">Reference proteome</keyword>
<feature type="transmembrane region" description="Helical" evidence="1">
    <location>
        <begin position="20"/>
        <end position="39"/>
    </location>
</feature>
<organism evidence="2 3">
    <name type="scientific">Nakamurella alba</name>
    <dbReference type="NCBI Taxonomy" id="2665158"/>
    <lineage>
        <taxon>Bacteria</taxon>
        <taxon>Bacillati</taxon>
        <taxon>Actinomycetota</taxon>
        <taxon>Actinomycetes</taxon>
        <taxon>Nakamurellales</taxon>
        <taxon>Nakamurellaceae</taxon>
        <taxon>Nakamurella</taxon>
    </lineage>
</organism>
<dbReference type="Gene3D" id="3.50.50.60">
    <property type="entry name" value="FAD/NAD(P)-binding domain"/>
    <property type="match status" value="3"/>
</dbReference>
<dbReference type="AlphaFoldDB" id="A0A7K1FSE9"/>
<dbReference type="PRINTS" id="PR00469">
    <property type="entry name" value="PNDRDTASEII"/>
</dbReference>
<gene>
    <name evidence="2" type="ORF">GIS00_20420</name>
</gene>
<keyword evidence="1" id="KW-1133">Transmembrane helix</keyword>
<dbReference type="Pfam" id="PF13738">
    <property type="entry name" value="Pyr_redox_3"/>
    <property type="match status" value="1"/>
</dbReference>
<dbReference type="Proteomes" id="UP000460221">
    <property type="component" value="Unassembled WGS sequence"/>
</dbReference>
<dbReference type="EMBL" id="WLYK01000009">
    <property type="protein sequence ID" value="MTD16309.1"/>
    <property type="molecule type" value="Genomic_DNA"/>
</dbReference>
<comment type="caution">
    <text evidence="2">The sequence shown here is derived from an EMBL/GenBank/DDBJ whole genome shotgun (WGS) entry which is preliminary data.</text>
</comment>
<sequence>MMETQSMVIRLKRHEFDHPLPRVAVIGGGFSGIAAGVALRRAGLPFTIFERSADIGGTWWDNTYPGAEVDTPSVLYSFSYAPRVWSRTHVRQRELLCYLGDVADRFRIREHVRTGTAVDRVEWVEEEQAYRLTSGERDLGAFQVVVSAVGFLNIPRYPEWPGLDEFAGLAVHTSRWPRGLDVRGKRVAVVGTGSTAAQVVPTIAPDCAALMLFQREPGWVLPKLDRDYSEAEKDAMRSPTAQRLNRFAMLWRREKSQYRNAGWRPGTPQNAAAEATARSYIGTTFADRPELAGIVTPAYSYGGKRPVLSDAFYPALLRPNVSVVPRAVDRVTRAGVVDTDGQEHDVDVLVMATGFRTDFGFEFDVISRDGRKLAQVWDGEPSAMLGLMVPDVPNFFMMYGPNTNGGAIVTHLEAQASYIARAVRSMVRAGADRIEVRRRPTEIFNRVLQRRLAGTAFATANNYYKSGSGRIVTQWSDGAILYALATRLLGRPTWKYGGAPRRSRWQDLTRLAHRTSVLARVDTGGVWTTADE</sequence>
<dbReference type="PANTHER" id="PTHR42877">
    <property type="entry name" value="L-ORNITHINE N(5)-MONOOXYGENASE-RELATED"/>
    <property type="match status" value="1"/>
</dbReference>
<keyword evidence="1" id="KW-0812">Transmembrane</keyword>
<protein>
    <submittedName>
        <fullName evidence="2">NAD(P)-binding protein</fullName>
    </submittedName>
</protein>
<dbReference type="InterPro" id="IPR051209">
    <property type="entry name" value="FAD-bind_Monooxygenase_sf"/>
</dbReference>